<feature type="transmembrane region" description="Helical" evidence="2">
    <location>
        <begin position="6"/>
        <end position="27"/>
    </location>
</feature>
<dbReference type="EMBL" id="JADGJQ010000022">
    <property type="protein sequence ID" value="KAJ3179116.1"/>
    <property type="molecule type" value="Genomic_DNA"/>
</dbReference>
<feature type="transmembrane region" description="Helical" evidence="2">
    <location>
        <begin position="113"/>
        <end position="134"/>
    </location>
</feature>
<protein>
    <recommendedName>
        <fullName evidence="3">Brl1/Brr6 domain-containing protein</fullName>
    </recommendedName>
</protein>
<keyword evidence="2" id="KW-1133">Transmembrane helix</keyword>
<dbReference type="PANTHER" id="PTHR28136:SF1">
    <property type="entry name" value="NUCLEUS EXPORT PROTEIN BRL1"/>
    <property type="match status" value="1"/>
</dbReference>
<feature type="compositionally biased region" description="Basic and acidic residues" evidence="1">
    <location>
        <begin position="217"/>
        <end position="230"/>
    </location>
</feature>
<gene>
    <name evidence="4" type="ORF">HDU87_003072</name>
</gene>
<comment type="caution">
    <text evidence="4">The sequence shown here is derived from an EMBL/GenBank/DDBJ whole genome shotgun (WGS) entry which is preliminary data.</text>
</comment>
<keyword evidence="2" id="KW-0812">Transmembrane</keyword>
<dbReference type="Proteomes" id="UP001212152">
    <property type="component" value="Unassembled WGS sequence"/>
</dbReference>
<dbReference type="SMART" id="SM01042">
    <property type="entry name" value="Brr6_like_C_C"/>
    <property type="match status" value="1"/>
</dbReference>
<keyword evidence="2" id="KW-0472">Membrane</keyword>
<evidence type="ECO:0000313" key="5">
    <source>
        <dbReference type="Proteomes" id="UP001212152"/>
    </source>
</evidence>
<sequence length="230" mass="25123">MISGYIQMLFSLFVIGSMLYVGVQFVLTVRHDLDMKADEYSLDIMQQVTECSKNYLENRCDPSTRTQYVAKACAGWELCMQRDPREIGRLQVGAETLAEILNKLVEPLSYKTMLFGTCLLVGAVVLSSSALSLVRSRSSVGVGGVGAGNGVLVGQMHHHQLGYSHHYQTPPPPPSLSPPPASASSSALRMAGYAPPPVRYPPRDSMPFSSSSTSSQKFRDRKAFVVEDSE</sequence>
<dbReference type="AlphaFoldDB" id="A0AAD5XQU0"/>
<feature type="compositionally biased region" description="Pro residues" evidence="1">
    <location>
        <begin position="169"/>
        <end position="181"/>
    </location>
</feature>
<reference evidence="4" key="1">
    <citation type="submission" date="2020-05" db="EMBL/GenBank/DDBJ databases">
        <title>Phylogenomic resolution of chytrid fungi.</title>
        <authorList>
            <person name="Stajich J.E."/>
            <person name="Amses K."/>
            <person name="Simmons R."/>
            <person name="Seto K."/>
            <person name="Myers J."/>
            <person name="Bonds A."/>
            <person name="Quandt C.A."/>
            <person name="Barry K."/>
            <person name="Liu P."/>
            <person name="Grigoriev I."/>
            <person name="Longcore J.E."/>
            <person name="James T.Y."/>
        </authorList>
    </citation>
    <scope>NUCLEOTIDE SEQUENCE</scope>
    <source>
        <strain evidence="4">JEL0379</strain>
    </source>
</reference>
<dbReference type="PANTHER" id="PTHR28136">
    <property type="entry name" value="NUCLEUS EXPORT PROTEIN BRR6"/>
    <property type="match status" value="1"/>
</dbReference>
<organism evidence="4 5">
    <name type="scientific">Geranomyces variabilis</name>
    <dbReference type="NCBI Taxonomy" id="109894"/>
    <lineage>
        <taxon>Eukaryota</taxon>
        <taxon>Fungi</taxon>
        <taxon>Fungi incertae sedis</taxon>
        <taxon>Chytridiomycota</taxon>
        <taxon>Chytridiomycota incertae sedis</taxon>
        <taxon>Chytridiomycetes</taxon>
        <taxon>Spizellomycetales</taxon>
        <taxon>Powellomycetaceae</taxon>
        <taxon>Geranomyces</taxon>
    </lineage>
</organism>
<dbReference type="GO" id="GO:0031965">
    <property type="term" value="C:nuclear membrane"/>
    <property type="evidence" value="ECO:0007669"/>
    <property type="project" value="InterPro"/>
</dbReference>
<name>A0AAD5XQU0_9FUNG</name>
<evidence type="ECO:0000259" key="3">
    <source>
        <dbReference type="SMART" id="SM01042"/>
    </source>
</evidence>
<dbReference type="InterPro" id="IPR018767">
    <property type="entry name" value="Brl1/Brr6_dom"/>
</dbReference>
<evidence type="ECO:0000256" key="1">
    <source>
        <dbReference type="SAM" id="MobiDB-lite"/>
    </source>
</evidence>
<dbReference type="GO" id="GO:0055088">
    <property type="term" value="P:lipid homeostasis"/>
    <property type="evidence" value="ECO:0007669"/>
    <property type="project" value="InterPro"/>
</dbReference>
<evidence type="ECO:0000313" key="4">
    <source>
        <dbReference type="EMBL" id="KAJ3179116.1"/>
    </source>
</evidence>
<evidence type="ECO:0000256" key="2">
    <source>
        <dbReference type="SAM" id="Phobius"/>
    </source>
</evidence>
<feature type="domain" description="Brl1/Brr6" evidence="3">
    <location>
        <begin position="2"/>
        <end position="135"/>
    </location>
</feature>
<dbReference type="GO" id="GO:0006998">
    <property type="term" value="P:nuclear envelope organization"/>
    <property type="evidence" value="ECO:0007669"/>
    <property type="project" value="InterPro"/>
</dbReference>
<proteinExistence type="predicted"/>
<feature type="region of interest" description="Disordered" evidence="1">
    <location>
        <begin position="163"/>
        <end position="230"/>
    </location>
</feature>
<keyword evidence="5" id="KW-1185">Reference proteome</keyword>
<dbReference type="InterPro" id="IPR040202">
    <property type="entry name" value="Brl1/Brr6"/>
</dbReference>
<accession>A0AAD5XQU0</accession>
<dbReference type="Pfam" id="PF10104">
    <property type="entry name" value="Brr6_like_C_C"/>
    <property type="match status" value="1"/>
</dbReference>